<comment type="caution">
    <text evidence="1">The sequence shown here is derived from an EMBL/GenBank/DDBJ whole genome shotgun (WGS) entry which is preliminary data.</text>
</comment>
<gene>
    <name evidence="1" type="ORF">F5148DRAFT_1185854</name>
</gene>
<evidence type="ECO:0000313" key="1">
    <source>
        <dbReference type="EMBL" id="KAI9509695.1"/>
    </source>
</evidence>
<organism evidence="1 2">
    <name type="scientific">Russula earlei</name>
    <dbReference type="NCBI Taxonomy" id="71964"/>
    <lineage>
        <taxon>Eukaryota</taxon>
        <taxon>Fungi</taxon>
        <taxon>Dikarya</taxon>
        <taxon>Basidiomycota</taxon>
        <taxon>Agaricomycotina</taxon>
        <taxon>Agaricomycetes</taxon>
        <taxon>Russulales</taxon>
        <taxon>Russulaceae</taxon>
        <taxon>Russula</taxon>
    </lineage>
</organism>
<sequence length="183" mass="20989">MWSVASRNPDTQIRVYDDISKIVHNILRNGTKLAIVRQGIVLLQTTNPRNNQHSSIIHLVEYDEVQGSNRELKGLNPFRRIRQRSGSDYSQMLMFDAEAASNTVRITLGVSFELVRDRGSGLTWALYQRSLQAWPRAISITLLPNPPTRRRRALIGYSGLGPRWMRRAQEGEGVERTEAYRWG</sequence>
<proteinExistence type="predicted"/>
<keyword evidence="2" id="KW-1185">Reference proteome</keyword>
<dbReference type="EMBL" id="JAGFNK010000058">
    <property type="protein sequence ID" value="KAI9509695.1"/>
    <property type="molecule type" value="Genomic_DNA"/>
</dbReference>
<protein>
    <submittedName>
        <fullName evidence="1">Uncharacterized protein</fullName>
    </submittedName>
</protein>
<reference evidence="1" key="1">
    <citation type="submission" date="2021-03" db="EMBL/GenBank/DDBJ databases">
        <title>Evolutionary priming and transition to the ectomycorrhizal habit in an iconic lineage of mushroom-forming fungi: is preadaptation a requirement?</title>
        <authorList>
            <consortium name="DOE Joint Genome Institute"/>
            <person name="Looney B.P."/>
            <person name="Miyauchi S."/>
            <person name="Morin E."/>
            <person name="Drula E."/>
            <person name="Courty P.E."/>
            <person name="Chicoki N."/>
            <person name="Fauchery L."/>
            <person name="Kohler A."/>
            <person name="Kuo A."/>
            <person name="LaButti K."/>
            <person name="Pangilinan J."/>
            <person name="Lipzen A."/>
            <person name="Riley R."/>
            <person name="Andreopoulos W."/>
            <person name="He G."/>
            <person name="Johnson J."/>
            <person name="Barry K.W."/>
            <person name="Grigoriev I.V."/>
            <person name="Nagy L."/>
            <person name="Hibbett D."/>
            <person name="Henrissat B."/>
            <person name="Matheny P.B."/>
            <person name="Labbe J."/>
            <person name="Martin A.F."/>
        </authorList>
    </citation>
    <scope>NUCLEOTIDE SEQUENCE</scope>
    <source>
        <strain evidence="1">BPL698</strain>
    </source>
</reference>
<name>A0ACC0UDQ1_9AGAM</name>
<dbReference type="Proteomes" id="UP001207468">
    <property type="component" value="Unassembled WGS sequence"/>
</dbReference>
<evidence type="ECO:0000313" key="2">
    <source>
        <dbReference type="Proteomes" id="UP001207468"/>
    </source>
</evidence>
<accession>A0ACC0UDQ1</accession>